<dbReference type="AlphaFoldDB" id="A0A2N5VPA5"/>
<protein>
    <recommendedName>
        <fullName evidence="1">Reverse transcriptase Ty1/copia-type domain-containing protein</fullName>
    </recommendedName>
</protein>
<evidence type="ECO:0000313" key="2">
    <source>
        <dbReference type="EMBL" id="PLW51797.1"/>
    </source>
</evidence>
<keyword evidence="3" id="KW-1185">Reference proteome</keyword>
<dbReference type="STRING" id="200324.A0A2N5VPA5"/>
<evidence type="ECO:0000259" key="1">
    <source>
        <dbReference type="Pfam" id="PF07727"/>
    </source>
</evidence>
<organism evidence="2 3">
    <name type="scientific">Puccinia coronata f. sp. avenae</name>
    <dbReference type="NCBI Taxonomy" id="200324"/>
    <lineage>
        <taxon>Eukaryota</taxon>
        <taxon>Fungi</taxon>
        <taxon>Dikarya</taxon>
        <taxon>Basidiomycota</taxon>
        <taxon>Pucciniomycotina</taxon>
        <taxon>Pucciniomycetes</taxon>
        <taxon>Pucciniales</taxon>
        <taxon>Pucciniaceae</taxon>
        <taxon>Puccinia</taxon>
    </lineage>
</organism>
<dbReference type="InterPro" id="IPR013103">
    <property type="entry name" value="RVT_2"/>
</dbReference>
<reference evidence="2 3" key="1">
    <citation type="submission" date="2017-11" db="EMBL/GenBank/DDBJ databases">
        <title>De novo assembly and phasing of dikaryotic genomes from two isolates of Puccinia coronata f. sp. avenae, the causal agent of oat crown rust.</title>
        <authorList>
            <person name="Miller M.E."/>
            <person name="Zhang Y."/>
            <person name="Omidvar V."/>
            <person name="Sperschneider J."/>
            <person name="Schwessinger B."/>
            <person name="Raley C."/>
            <person name="Palmer J.M."/>
            <person name="Garnica D."/>
            <person name="Upadhyaya N."/>
            <person name="Rathjen J."/>
            <person name="Taylor J.M."/>
            <person name="Park R.F."/>
            <person name="Dodds P.N."/>
            <person name="Hirsch C.D."/>
            <person name="Kianian S.F."/>
            <person name="Figueroa M."/>
        </authorList>
    </citation>
    <scope>NUCLEOTIDE SEQUENCE [LARGE SCALE GENOMIC DNA]</scope>
    <source>
        <strain evidence="2">12NC29</strain>
    </source>
</reference>
<dbReference type="Proteomes" id="UP000235388">
    <property type="component" value="Unassembled WGS sequence"/>
</dbReference>
<feature type="domain" description="Reverse transcriptase Ty1/copia-type" evidence="1">
    <location>
        <begin position="294"/>
        <end position="438"/>
    </location>
</feature>
<comment type="caution">
    <text evidence="2">The sequence shown here is derived from an EMBL/GenBank/DDBJ whole genome shotgun (WGS) entry which is preliminary data.</text>
</comment>
<evidence type="ECO:0000313" key="3">
    <source>
        <dbReference type="Proteomes" id="UP000235388"/>
    </source>
</evidence>
<dbReference type="EMBL" id="PGCJ01000083">
    <property type="protein sequence ID" value="PLW51797.1"/>
    <property type="molecule type" value="Genomic_DNA"/>
</dbReference>
<dbReference type="OrthoDB" id="411615at2759"/>
<accession>A0A2N5VPA5</accession>
<sequence length="448" mass="49384">MSTGKSTATGVGNAAGAPQFVSLDQLAALLQAMNRPPPKEEKTSEDARTDRAIALANALSKYQKLGKDIEPQLAEDGVNWPDWDAAITAIITRVFEFKRYLVTANLDPSRDRAILTGVLIEHSIHPTLVALVHGKTGRAAFHILQNQFASVSWTYAMSRWLKASNPSNISLDLNTAYLEMTTCLTEIKKHVGGITKDLALALLLHQRCQPHFQAIANALDAHIAVDASKPINSKTILELAGRLATAGVAADLLVFAYWAKRGPGGPTAGTSSGAMGEERKLLEDMEVWVEDVPPSDRWKILRAQWLLGTKQDMDGKIKRRKARIIVGGHWQENNFNYNETFAPTPTFASLQTALTVAEKLGWSVASFDVKTTFLHSPINEDVWVVPPPGHIVLPGKVWKLKKALYGTKQAGRCWWLHLKTTLEQLEFTANPQDQSTYTYQKDDGVAFL</sequence>
<name>A0A2N5VPA5_9BASI</name>
<dbReference type="Pfam" id="PF07727">
    <property type="entry name" value="RVT_2"/>
    <property type="match status" value="1"/>
</dbReference>
<proteinExistence type="predicted"/>
<gene>
    <name evidence="2" type="ORF">PCANC_05580</name>
</gene>